<evidence type="ECO:0000256" key="5">
    <source>
        <dbReference type="RuleBase" id="RU000441"/>
    </source>
</evidence>
<dbReference type="PROSITE" id="PS00480">
    <property type="entry name" value="CITRATE_SYNTHASE"/>
    <property type="match status" value="1"/>
</dbReference>
<accession>X6P2Z3</accession>
<keyword evidence="3" id="KW-0816">Tricarboxylic acid cycle</keyword>
<evidence type="ECO:0000313" key="6">
    <source>
        <dbReference type="EMBL" id="ETO32900.1"/>
    </source>
</evidence>
<reference evidence="6 7" key="1">
    <citation type="journal article" date="2013" name="Curr. Biol.">
        <title>The Genome of the Foraminiferan Reticulomyxa filosa.</title>
        <authorList>
            <person name="Glockner G."/>
            <person name="Hulsmann N."/>
            <person name="Schleicher M."/>
            <person name="Noegel A.A."/>
            <person name="Eichinger L."/>
            <person name="Gallinger C."/>
            <person name="Pawlowski J."/>
            <person name="Sierra R."/>
            <person name="Euteneuer U."/>
            <person name="Pillet L."/>
            <person name="Moustafa A."/>
            <person name="Platzer M."/>
            <person name="Groth M."/>
            <person name="Szafranski K."/>
            <person name="Schliwa M."/>
        </authorList>
    </citation>
    <scope>NUCLEOTIDE SEQUENCE [LARGE SCALE GENOMIC DNA]</scope>
</reference>
<dbReference type="Gene3D" id="1.10.230.10">
    <property type="entry name" value="Cytochrome P450-Terp, domain 2"/>
    <property type="match status" value="1"/>
</dbReference>
<comment type="caution">
    <text evidence="6">The sequence shown here is derived from an EMBL/GenBank/DDBJ whole genome shotgun (WGS) entry which is preliminary data.</text>
</comment>
<sequence length="268" mass="31600">MLEEIGTKDRIPEYIARAKDKKDTFRLMGFGHRVYKNYDPRAKVMQKMCHELLDALNKRDEPLFALAMELEKIALSDEYFIKRKLYPNVDFYSGIVLKAMGIPKTMFTVIFAVARCIGWISHWKEMIADPKQRIGQIYFCAIFLCLENKRSHIMEAHKTTFYDHQPELSHQEKIENLQILNKLGLMTKQNKCVHTTRICLTNFKIACLRYKKRSSLTLLSKTNPRKDKLALTLLSCVNSNTKNQHHQTNIRKYCFNDQRFLKFVKKIN</sequence>
<comment type="similarity">
    <text evidence="2 5">Belongs to the citrate synthase family.</text>
</comment>
<name>X6P2Z3_RETFI</name>
<gene>
    <name evidence="6" type="ORF">RFI_04214</name>
</gene>
<keyword evidence="7" id="KW-1185">Reference proteome</keyword>
<dbReference type="AlphaFoldDB" id="X6P2Z3"/>
<dbReference type="InterPro" id="IPR036969">
    <property type="entry name" value="Citrate_synthase_sf"/>
</dbReference>
<dbReference type="GO" id="GO:0006099">
    <property type="term" value="P:tricarboxylic acid cycle"/>
    <property type="evidence" value="ECO:0007669"/>
    <property type="project" value="UniProtKB-KW"/>
</dbReference>
<dbReference type="PANTHER" id="PTHR42871:SF1">
    <property type="entry name" value="CITRATE SYNTHASE"/>
    <property type="match status" value="1"/>
</dbReference>
<dbReference type="PANTHER" id="PTHR42871">
    <property type="entry name" value="CITRATE SYNTHASE"/>
    <property type="match status" value="1"/>
</dbReference>
<organism evidence="6 7">
    <name type="scientific">Reticulomyxa filosa</name>
    <dbReference type="NCBI Taxonomy" id="46433"/>
    <lineage>
        <taxon>Eukaryota</taxon>
        <taxon>Sar</taxon>
        <taxon>Rhizaria</taxon>
        <taxon>Retaria</taxon>
        <taxon>Foraminifera</taxon>
        <taxon>Monothalamids</taxon>
        <taxon>Reticulomyxidae</taxon>
        <taxon>Reticulomyxa</taxon>
    </lineage>
</organism>
<dbReference type="InterPro" id="IPR016143">
    <property type="entry name" value="Citrate_synth-like_sm_a-sub"/>
</dbReference>
<dbReference type="InterPro" id="IPR019810">
    <property type="entry name" value="Citrate_synthase_AS"/>
</dbReference>
<evidence type="ECO:0000256" key="2">
    <source>
        <dbReference type="ARBA" id="ARBA00010566"/>
    </source>
</evidence>
<evidence type="ECO:0000256" key="4">
    <source>
        <dbReference type="ARBA" id="ARBA00022679"/>
    </source>
</evidence>
<dbReference type="Proteomes" id="UP000023152">
    <property type="component" value="Unassembled WGS sequence"/>
</dbReference>
<dbReference type="EMBL" id="ASPP01003843">
    <property type="protein sequence ID" value="ETO32900.1"/>
    <property type="molecule type" value="Genomic_DNA"/>
</dbReference>
<dbReference type="InterPro" id="IPR002020">
    <property type="entry name" value="Citrate_synthase"/>
</dbReference>
<comment type="pathway">
    <text evidence="1">Carbohydrate metabolism.</text>
</comment>
<dbReference type="OrthoDB" id="10039036at2759"/>
<protein>
    <recommendedName>
        <fullName evidence="5">Citrate synthase</fullName>
    </recommendedName>
</protein>
<dbReference type="SUPFAM" id="SSF48256">
    <property type="entry name" value="Citrate synthase"/>
    <property type="match status" value="1"/>
</dbReference>
<dbReference type="FunFam" id="1.10.230.10:FF:000002">
    <property type="entry name" value="Citrate synthase"/>
    <property type="match status" value="1"/>
</dbReference>
<evidence type="ECO:0000256" key="3">
    <source>
        <dbReference type="ARBA" id="ARBA00022532"/>
    </source>
</evidence>
<evidence type="ECO:0000256" key="1">
    <source>
        <dbReference type="ARBA" id="ARBA00005007"/>
    </source>
</evidence>
<proteinExistence type="inferred from homology"/>
<keyword evidence="4 5" id="KW-0808">Transferase</keyword>
<dbReference type="Pfam" id="PF00285">
    <property type="entry name" value="Citrate_synt"/>
    <property type="match status" value="1"/>
</dbReference>
<dbReference type="PRINTS" id="PR00143">
    <property type="entry name" value="CITRTSNTHASE"/>
</dbReference>
<evidence type="ECO:0000313" key="7">
    <source>
        <dbReference type="Proteomes" id="UP000023152"/>
    </source>
</evidence>
<dbReference type="GO" id="GO:0046912">
    <property type="term" value="F:acyltransferase activity, acyl groups converted into alkyl on transfer"/>
    <property type="evidence" value="ECO:0007669"/>
    <property type="project" value="InterPro"/>
</dbReference>